<evidence type="ECO:0000313" key="6">
    <source>
        <dbReference type="Proteomes" id="UP001242288"/>
    </source>
</evidence>
<feature type="transmembrane region" description="Helical" evidence="2">
    <location>
        <begin position="322"/>
        <end position="344"/>
    </location>
</feature>
<feature type="region of interest" description="Disordered" evidence="1">
    <location>
        <begin position="272"/>
        <end position="298"/>
    </location>
</feature>
<accession>A0AAP5EXU0</accession>
<reference evidence="4" key="1">
    <citation type="submission" date="2022-06" db="EMBL/GenBank/DDBJ databases">
        <title>PHB producers.</title>
        <authorList>
            <person name="Besaury L."/>
        </authorList>
    </citation>
    <scope>NUCLEOTIDE SEQUENCE</scope>
    <source>
        <strain evidence="4 5">SEWS6</strain>
    </source>
</reference>
<keyword evidence="2" id="KW-1133">Transmembrane helix</keyword>
<feature type="transmembrane region" description="Helical" evidence="2">
    <location>
        <begin position="234"/>
        <end position="256"/>
    </location>
</feature>
<feature type="transmembrane region" description="Helical" evidence="2">
    <location>
        <begin position="6"/>
        <end position="31"/>
    </location>
</feature>
<comment type="caution">
    <text evidence="4">The sequence shown here is derived from an EMBL/GenBank/DDBJ whole genome shotgun (WGS) entry which is preliminary data.</text>
</comment>
<organism evidence="4 6">
    <name type="scientific">Paraburkholderia madseniana</name>
    <dbReference type="NCBI Taxonomy" id="2599607"/>
    <lineage>
        <taxon>Bacteria</taxon>
        <taxon>Pseudomonadati</taxon>
        <taxon>Pseudomonadota</taxon>
        <taxon>Betaproteobacteria</taxon>
        <taxon>Burkholderiales</taxon>
        <taxon>Burkholderiaceae</taxon>
        <taxon>Paraburkholderia</taxon>
    </lineage>
</organism>
<evidence type="ECO:0000313" key="4">
    <source>
        <dbReference type="EMBL" id="MDQ6411320.1"/>
    </source>
</evidence>
<feature type="transmembrane region" description="Helical" evidence="2">
    <location>
        <begin position="153"/>
        <end position="174"/>
    </location>
</feature>
<feature type="compositionally biased region" description="Basic and acidic residues" evidence="1">
    <location>
        <begin position="439"/>
        <end position="456"/>
    </location>
</feature>
<dbReference type="EMBL" id="JAMXWF010000030">
    <property type="protein sequence ID" value="MDQ6411320.1"/>
    <property type="molecule type" value="Genomic_DNA"/>
</dbReference>
<gene>
    <name evidence="4" type="ORF">NIE36_29590</name>
    <name evidence="3" type="ORF">OSB80_29655</name>
</gene>
<keyword evidence="5" id="KW-1185">Reference proteome</keyword>
<evidence type="ECO:0000256" key="2">
    <source>
        <dbReference type="SAM" id="Phobius"/>
    </source>
</evidence>
<keyword evidence="2" id="KW-0472">Membrane</keyword>
<dbReference type="Proteomes" id="UP001209412">
    <property type="component" value="Unassembled WGS sequence"/>
</dbReference>
<feature type="region of interest" description="Disordered" evidence="1">
    <location>
        <begin position="426"/>
        <end position="459"/>
    </location>
</feature>
<protein>
    <submittedName>
        <fullName evidence="4">Uncharacterized protein</fullName>
    </submittedName>
</protein>
<keyword evidence="2" id="KW-0812">Transmembrane</keyword>
<proteinExistence type="predicted"/>
<name>A0AAP5EXU0_9BURK</name>
<evidence type="ECO:0000313" key="5">
    <source>
        <dbReference type="Proteomes" id="UP001209412"/>
    </source>
</evidence>
<dbReference type="RefSeq" id="WP_266260386.1">
    <property type="nucleotide sequence ID" value="NZ_JAMXWF010000030.1"/>
</dbReference>
<dbReference type="Proteomes" id="UP001242288">
    <property type="component" value="Unassembled WGS sequence"/>
</dbReference>
<feature type="region of interest" description="Disordered" evidence="1">
    <location>
        <begin position="198"/>
        <end position="218"/>
    </location>
</feature>
<dbReference type="AlphaFoldDB" id="A0AAP5EXU0"/>
<feature type="transmembrane region" description="Helical" evidence="2">
    <location>
        <begin position="117"/>
        <end position="141"/>
    </location>
</feature>
<dbReference type="EMBL" id="JAPKHW010000030">
    <property type="protein sequence ID" value="MCX4149502.1"/>
    <property type="molecule type" value="Genomic_DNA"/>
</dbReference>
<evidence type="ECO:0000313" key="3">
    <source>
        <dbReference type="EMBL" id="MCX4149502.1"/>
    </source>
</evidence>
<evidence type="ECO:0000256" key="1">
    <source>
        <dbReference type="SAM" id="MobiDB-lite"/>
    </source>
</evidence>
<sequence length="530" mass="57776">MLSNVIQAFVANLLWSLPLLIAAVFSIFFAWKRYTDDLWWADFWVCVPLVGKMRRWKRQTHGIENVSTWKAAGLPPAEESLCSTYIDKLPKVDPVVFARANEYLKITHQNGRSPTSAFTWAALWLLTIAEAAGTGMLIAPFVASEITGNQMVWIGYVIATVMAVGLLGLTHAAGKDVYKRSAIRKALGSVNETVEGYTGHKISSGDDQAQDEGAPPKVRFGSRVLDGAHDRGSLVVPIVAIALLAVLLIGITWMRIKGLQIEMTNHVADHGQMASGSGSNPFPPVPGLDASTPLPTDVADSSRAAQQSVDHELNSEMFSQGIAGAIVLAIIYVITQALGFFQAFGSSFVGDGKNAYQQTLGHTSFQSYFAKHIKPTLDRGNMRLTELRAHLGREVPRYRENVSKISCHDFYSRKLHEDALRPVQMDSMGAVPSPTESAAADRREATANTAHAEDPVRSAASTAVFQDAARIAERILDESDQERRKVILDVAADGSAERRSSILAAVQTLKLKRKEAAEQARLEDDILGDI</sequence>